<evidence type="ECO:0008006" key="3">
    <source>
        <dbReference type="Google" id="ProtNLM"/>
    </source>
</evidence>
<dbReference type="EMBL" id="VUOA01000036">
    <property type="protein sequence ID" value="KAA2235276.1"/>
    <property type="molecule type" value="Genomic_DNA"/>
</dbReference>
<dbReference type="Gene3D" id="3.40.50.1820">
    <property type="entry name" value="alpha/beta hydrolase"/>
    <property type="match status" value="1"/>
</dbReference>
<keyword evidence="2" id="KW-1185">Reference proteome</keyword>
<dbReference type="SUPFAM" id="SSF53474">
    <property type="entry name" value="alpha/beta-Hydrolases"/>
    <property type="match status" value="1"/>
</dbReference>
<name>A0A5B2V8Y4_9HYPH</name>
<gene>
    <name evidence="1" type="ORF">F0L46_19860</name>
</gene>
<reference evidence="1 2" key="1">
    <citation type="submission" date="2019-09" db="EMBL/GenBank/DDBJ databases">
        <title>Salinarimonas rosea gen. nov., sp. nov., a new member of the a-2 subgroup of the Proteobacteria.</title>
        <authorList>
            <person name="Liu J."/>
        </authorList>
    </citation>
    <scope>NUCLEOTIDE SEQUENCE [LARGE SCALE GENOMIC DNA]</scope>
    <source>
        <strain evidence="1 2">BN140002</strain>
    </source>
</reference>
<dbReference type="RefSeq" id="WP_149820806.1">
    <property type="nucleotide sequence ID" value="NZ_VUOA01000036.1"/>
</dbReference>
<reference evidence="1 2" key="2">
    <citation type="submission" date="2019-09" db="EMBL/GenBank/DDBJ databases">
        <authorList>
            <person name="Jin C."/>
        </authorList>
    </citation>
    <scope>NUCLEOTIDE SEQUENCE [LARGE SCALE GENOMIC DNA]</scope>
    <source>
        <strain evidence="1 2">BN140002</strain>
    </source>
</reference>
<proteinExistence type="predicted"/>
<dbReference type="AlphaFoldDB" id="A0A5B2V8Y4"/>
<evidence type="ECO:0000313" key="2">
    <source>
        <dbReference type="Proteomes" id="UP000323142"/>
    </source>
</evidence>
<organism evidence="1 2">
    <name type="scientific">Salinarimonas soli</name>
    <dbReference type="NCBI Taxonomy" id="1638099"/>
    <lineage>
        <taxon>Bacteria</taxon>
        <taxon>Pseudomonadati</taxon>
        <taxon>Pseudomonadota</taxon>
        <taxon>Alphaproteobacteria</taxon>
        <taxon>Hyphomicrobiales</taxon>
        <taxon>Salinarimonadaceae</taxon>
        <taxon>Salinarimonas</taxon>
    </lineage>
</organism>
<protein>
    <recommendedName>
        <fullName evidence="3">Alpha/beta hydrolase</fullName>
    </recommendedName>
</protein>
<sequence length="274" mass="29822">MGIAEMAPGAGSFTFPDPAAGRRRSTRVFYQRPHREDPVTKVVLAMHGLDRAAAEFRDVLAARAQQHGTLVLVPEFDIEAFPDVHAYNYGNVRQGRDGAFRSREDWTFGIIDRLIAHVRANLGGERTSVGMLGNSAGSQFVLRYLALNEAAFVDRAIASNSGLYMLPDLALAYPDGMGGVGLDRAALARYFARSLTILLGEADCDGAATDLPRGPAASAQGPHRLARGLWHFDHCKRIAEYLGVPFAWKLRVMPGAGHVDQRIYDGAMDLLAET</sequence>
<accession>A0A5B2V8Y4</accession>
<dbReference type="OrthoDB" id="332706at2"/>
<evidence type="ECO:0000313" key="1">
    <source>
        <dbReference type="EMBL" id="KAA2235276.1"/>
    </source>
</evidence>
<comment type="caution">
    <text evidence="1">The sequence shown here is derived from an EMBL/GenBank/DDBJ whole genome shotgun (WGS) entry which is preliminary data.</text>
</comment>
<dbReference type="InterPro" id="IPR029058">
    <property type="entry name" value="AB_hydrolase_fold"/>
</dbReference>
<dbReference type="Proteomes" id="UP000323142">
    <property type="component" value="Unassembled WGS sequence"/>
</dbReference>